<comment type="subcellular location">
    <subcellularLocation>
        <location evidence="1">Membrane</location>
        <topology evidence="1">Multi-pass membrane protein</topology>
    </subcellularLocation>
</comment>
<feature type="transmembrane region" description="Helical" evidence="8">
    <location>
        <begin position="474"/>
        <end position="494"/>
    </location>
</feature>
<evidence type="ECO:0000313" key="10">
    <source>
        <dbReference type="EMBL" id="ESS34719.1"/>
    </source>
</evidence>
<reference evidence="10" key="1">
    <citation type="submission" date="2007-03" db="EMBL/GenBank/DDBJ databases">
        <authorList>
            <person name="Paulsen I."/>
        </authorList>
    </citation>
    <scope>NUCLEOTIDE SEQUENCE</scope>
    <source>
        <strain evidence="10">VEG</strain>
    </source>
</reference>
<reference evidence="10" key="3">
    <citation type="submission" date="2013-08" db="EMBL/GenBank/DDBJ databases">
        <authorList>
            <person name="Sibley D."/>
            <person name="Venepally P."/>
            <person name="Karamycheva S."/>
            <person name="Hadjithomas M."/>
            <person name="Khan A."/>
            <person name="Brunk B."/>
            <person name="Roos D."/>
            <person name="Caler E."/>
            <person name="Lorenzi H."/>
        </authorList>
    </citation>
    <scope>NUCLEOTIDE SEQUENCE</scope>
    <source>
        <strain evidence="10">VEG</strain>
    </source>
</reference>
<evidence type="ECO:0000256" key="8">
    <source>
        <dbReference type="SAM" id="Phobius"/>
    </source>
</evidence>
<evidence type="ECO:0000256" key="3">
    <source>
        <dbReference type="ARBA" id="ARBA00022448"/>
    </source>
</evidence>
<feature type="transmembrane region" description="Helical" evidence="8">
    <location>
        <begin position="378"/>
        <end position="401"/>
    </location>
</feature>
<feature type="transmembrane region" description="Helical" evidence="8">
    <location>
        <begin position="336"/>
        <end position="358"/>
    </location>
</feature>
<reference evidence="11" key="2">
    <citation type="submission" date="2008-03" db="EMBL/GenBank/DDBJ databases">
        <title>Annotation of Toxoplasma gondii VEG.</title>
        <authorList>
            <person name="Lorenzi H."/>
            <person name="Inman J."/>
            <person name="Amedeo P."/>
            <person name="Brunk B."/>
            <person name="Roos D."/>
            <person name="Caler E."/>
        </authorList>
    </citation>
    <scope>NUCLEOTIDE SEQUENCE [LARGE SCALE GENOMIC DNA]</scope>
    <source>
        <strain evidence="11">ATCC 50861 / VEG</strain>
    </source>
</reference>
<protein>
    <submittedName>
        <fullName evidence="10">Transporter, solute:sodium symporter (SSS) family protein</fullName>
    </submittedName>
</protein>
<evidence type="ECO:0000256" key="4">
    <source>
        <dbReference type="ARBA" id="ARBA00022692"/>
    </source>
</evidence>
<dbReference type="InterPro" id="IPR050277">
    <property type="entry name" value="Sodium:Solute_Symporter"/>
</dbReference>
<evidence type="ECO:0000256" key="6">
    <source>
        <dbReference type="ARBA" id="ARBA00023136"/>
    </source>
</evidence>
<dbReference type="EMBL" id="LN714501">
    <property type="protein sequence ID" value="CEL77221.1"/>
    <property type="molecule type" value="Genomic_DNA"/>
</dbReference>
<feature type="transmembrane region" description="Helical" evidence="8">
    <location>
        <begin position="572"/>
        <end position="594"/>
    </location>
</feature>
<dbReference type="STRING" id="432359.A0A125YQ51"/>
<dbReference type="PANTHER" id="PTHR48086:SF10">
    <property type="entry name" value="AGR155CP"/>
    <property type="match status" value="1"/>
</dbReference>
<keyword evidence="4 8" id="KW-0812">Transmembrane</keyword>
<gene>
    <name evidence="9" type="ORF">BN1205_093125</name>
    <name evidence="10" type="ORF">TGVEG_308990</name>
</gene>
<sequence length="617" mass="65276">MATNPDRQAETLSPGHQGEVNGANRDSWARTLDSEMATILLSVTLCVFSGVVLLSVLRRQRGRKHFCGSPFSLSRAKKAPEPLACENTGVLCAAGSDLFSSTSAPSLASPSPECLREKASSTLQASGISGVEFADERSKQTVGAAAVVRRSASFISGARNRSALSLAASFFSSGVGTWIFYCPPQLSSLYGVWPVVLYAVAIALPLWILMYAGPIVREEMQRHVAFGLTDYVHRRFGRSMQIVTAVVSFFSTVMAMAGELAFLAAAAQTLAPSFPRLAVILSVAMVTFTYTAFLGTNASLETDNLQGILLPLLLLIVPICAFMHSQVSQDAWKAAATWTAEGASSGVLMVLSCCPAYAMDQGMWQRVMTGSGSREVRFGLFGGSLLVLMTVSLLGVTGIVARATAVTLETQGFTVDEDSLVAAPFFFLILPSLSRGLVAVVFVLAVILTVGSVDTFQSALPSLVAGELNTKGVSFDWALLVSFIANFPAVLLAYHWTESFIQLLLIGNLLTAAIFPPIFLGLWKRTTALGSVVGSIAGVASIFFSGLLFTGGDLSMAARWIVLPLGMGDPTAVYTFLTVPVTAALITICVSVVLPRNTASPCERIESSLGPRAATAV</sequence>
<dbReference type="Gene3D" id="1.20.1730.10">
    <property type="entry name" value="Sodium/glucose cotransporter"/>
    <property type="match status" value="1"/>
</dbReference>
<feature type="transmembrane region" description="Helical" evidence="8">
    <location>
        <begin position="529"/>
        <end position="552"/>
    </location>
</feature>
<evidence type="ECO:0000256" key="2">
    <source>
        <dbReference type="ARBA" id="ARBA00006434"/>
    </source>
</evidence>
<evidence type="ECO:0000256" key="5">
    <source>
        <dbReference type="ARBA" id="ARBA00022989"/>
    </source>
</evidence>
<dbReference type="Proteomes" id="UP000002226">
    <property type="component" value="Unassembled WGS sequence"/>
</dbReference>
<evidence type="ECO:0000256" key="7">
    <source>
        <dbReference type="SAM" id="MobiDB-lite"/>
    </source>
</evidence>
<feature type="transmembrane region" description="Helical" evidence="8">
    <location>
        <begin position="242"/>
        <end position="267"/>
    </location>
</feature>
<proteinExistence type="inferred from homology"/>
<feature type="transmembrane region" description="Helical" evidence="8">
    <location>
        <begin position="193"/>
        <end position="212"/>
    </location>
</feature>
<dbReference type="VEuPathDB" id="ToxoDB:TGVEG_308990"/>
<keyword evidence="11" id="KW-1185">Reference proteome</keyword>
<feature type="transmembrane region" description="Helical" evidence="8">
    <location>
        <begin position="36"/>
        <end position="57"/>
    </location>
</feature>
<keyword evidence="3" id="KW-0813">Transport</keyword>
<feature type="transmembrane region" description="Helical" evidence="8">
    <location>
        <begin position="421"/>
        <end position="453"/>
    </location>
</feature>
<feature type="transmembrane region" description="Helical" evidence="8">
    <location>
        <begin position="305"/>
        <end position="324"/>
    </location>
</feature>
<dbReference type="OrthoDB" id="330977at2759"/>
<dbReference type="GO" id="GO:0005886">
    <property type="term" value="C:plasma membrane"/>
    <property type="evidence" value="ECO:0007669"/>
    <property type="project" value="TreeGrafter"/>
</dbReference>
<comment type="similarity">
    <text evidence="2">Belongs to the sodium:solute symporter (SSF) (TC 2.A.21) family.</text>
</comment>
<dbReference type="InterPro" id="IPR038377">
    <property type="entry name" value="Na/Glc_symporter_sf"/>
</dbReference>
<dbReference type="EMBL" id="AAYL02000053">
    <property type="protein sequence ID" value="ESS34719.1"/>
    <property type="molecule type" value="Genomic_DNA"/>
</dbReference>
<evidence type="ECO:0000313" key="11">
    <source>
        <dbReference type="Proteomes" id="UP000002226"/>
    </source>
</evidence>
<dbReference type="InterPro" id="IPR001734">
    <property type="entry name" value="Na/solute_symporter"/>
</dbReference>
<dbReference type="PaxDb" id="5811-TGME49_108990"/>
<feature type="transmembrane region" description="Helical" evidence="8">
    <location>
        <begin position="163"/>
        <end position="181"/>
    </location>
</feature>
<keyword evidence="6 8" id="KW-0472">Membrane</keyword>
<name>A0A125YQ51_TOXGV</name>
<evidence type="ECO:0000256" key="1">
    <source>
        <dbReference type="ARBA" id="ARBA00004141"/>
    </source>
</evidence>
<accession>A0A125YQ51</accession>
<evidence type="ECO:0000313" key="9">
    <source>
        <dbReference type="EMBL" id="CEL77221.1"/>
    </source>
</evidence>
<dbReference type="PANTHER" id="PTHR48086">
    <property type="entry name" value="SODIUM/PROLINE SYMPORTER-RELATED"/>
    <property type="match status" value="1"/>
</dbReference>
<dbReference type="AlphaFoldDB" id="A0A125YQ51"/>
<reference evidence="9" key="4">
    <citation type="journal article" date="2015" name="PLoS ONE">
        <title>Comprehensive Evaluation of Toxoplasma gondii VEG and Neospora caninum LIV Genomes with Tachyzoite Stage Transcriptome and Proteome Defines Novel Transcript Features.</title>
        <authorList>
            <person name="Ramaprasad A."/>
            <person name="Mourier T."/>
            <person name="Naeem R."/>
            <person name="Malas T.B."/>
            <person name="Moussa E."/>
            <person name="Panigrahi A."/>
            <person name="Vermont S.J."/>
            <person name="Otto T.D."/>
            <person name="Wastling J."/>
            <person name="Pain A."/>
        </authorList>
    </citation>
    <scope>NUCLEOTIDE SEQUENCE</scope>
    <source>
        <strain evidence="9">VEG</strain>
    </source>
</reference>
<accession>A0A0F7V3Y8</accession>
<feature type="transmembrane region" description="Helical" evidence="8">
    <location>
        <begin position="273"/>
        <end position="293"/>
    </location>
</feature>
<keyword evidence="5 8" id="KW-1133">Transmembrane helix</keyword>
<feature type="region of interest" description="Disordered" evidence="7">
    <location>
        <begin position="1"/>
        <end position="23"/>
    </location>
</feature>
<dbReference type="eggNOG" id="ENOG502QU2F">
    <property type="taxonomic scope" value="Eukaryota"/>
</dbReference>
<feature type="transmembrane region" description="Helical" evidence="8">
    <location>
        <begin position="500"/>
        <end position="522"/>
    </location>
</feature>
<dbReference type="PROSITE" id="PS50283">
    <property type="entry name" value="NA_SOLUT_SYMP_3"/>
    <property type="match status" value="1"/>
</dbReference>
<dbReference type="OMA" id="NIWYIRA"/>
<dbReference type="GO" id="GO:0015606">
    <property type="term" value="F:spermidine transmembrane transporter activity"/>
    <property type="evidence" value="ECO:0007669"/>
    <property type="project" value="TreeGrafter"/>
</dbReference>
<organism evidence="10 11">
    <name type="scientific">Toxoplasma gondii (strain ATCC 50861 / VEG)</name>
    <dbReference type="NCBI Taxonomy" id="432359"/>
    <lineage>
        <taxon>Eukaryota</taxon>
        <taxon>Sar</taxon>
        <taxon>Alveolata</taxon>
        <taxon>Apicomplexa</taxon>
        <taxon>Conoidasida</taxon>
        <taxon>Coccidia</taxon>
        <taxon>Eucoccidiorida</taxon>
        <taxon>Eimeriorina</taxon>
        <taxon>Sarcocystidae</taxon>
        <taxon>Toxoplasma</taxon>
    </lineage>
</organism>